<keyword evidence="4" id="KW-0813">Transport</keyword>
<protein>
    <recommendedName>
        <fullName evidence="3 13">Flagellar biosynthesis protein FlhF</fullName>
    </recommendedName>
</protein>
<dbReference type="PANTHER" id="PTHR43134">
    <property type="entry name" value="SIGNAL RECOGNITION PARTICLE RECEPTOR SUBUNIT ALPHA"/>
    <property type="match status" value="1"/>
</dbReference>
<evidence type="ECO:0000256" key="8">
    <source>
        <dbReference type="ARBA" id="ARBA00022927"/>
    </source>
</evidence>
<evidence type="ECO:0000259" key="14">
    <source>
        <dbReference type="SMART" id="SM00382"/>
    </source>
</evidence>
<evidence type="ECO:0000256" key="11">
    <source>
        <dbReference type="ARBA" id="ARBA00023225"/>
    </source>
</evidence>
<comment type="caution">
    <text evidence="16">The sequence shown here is derived from an EMBL/GenBank/DDBJ whole genome shotgun (WGS) entry which is preliminary data.</text>
</comment>
<keyword evidence="11" id="KW-1006">Bacterial flagellum protein export</keyword>
<dbReference type="GO" id="GO:0005886">
    <property type="term" value="C:plasma membrane"/>
    <property type="evidence" value="ECO:0007669"/>
    <property type="project" value="UniProtKB-SubCell"/>
</dbReference>
<dbReference type="InterPro" id="IPR000897">
    <property type="entry name" value="SRP54_GTPase_dom"/>
</dbReference>
<comment type="similarity">
    <text evidence="2">Belongs to the GTP-binding SRP family.</text>
</comment>
<keyword evidence="10" id="KW-0472">Membrane</keyword>
<sequence length="361" mass="40449">MKIKKYCVDTVQEGMLQIKKELGPEAVIIESRKVREKGFRGLFAPVKVEITAAVDTPVRQQPVAAARQPDRQEERLQSEISELKQMVNQLVSRQQKQNIEEKGPFYRWMQRLIDNDVDPALAQQILTEIHEDFAAENALSDEVVELILQKKVREHLRTADVPDTSRVLTFVGPTGVGKTTTLAKLAARFALYHNKQVGMITIDSYRIGAVEQLRTYADITGMPIEVVMTPKDMTQALERLADREIILVDTAGRNAKNSMQVSELAVFMEALPAPETFLVLSATTKTRDLQQIIAKFSKVNFNRLIFTKLDETETFGALLNVANTSNLPITYLTTGQNVPDDIENATADKLAKLILGVEQNV</sequence>
<dbReference type="InterPro" id="IPR047040">
    <property type="entry name" value="FlhF__GTPase_dom"/>
</dbReference>
<evidence type="ECO:0000256" key="2">
    <source>
        <dbReference type="ARBA" id="ARBA00008531"/>
    </source>
</evidence>
<dbReference type="Gene3D" id="3.40.50.300">
    <property type="entry name" value="P-loop containing nucleotide triphosphate hydrolases"/>
    <property type="match status" value="1"/>
</dbReference>
<dbReference type="FunFam" id="3.40.50.300:FF:000695">
    <property type="entry name" value="Flagellar biosynthesis regulator FlhF"/>
    <property type="match status" value="1"/>
</dbReference>
<evidence type="ECO:0000256" key="3">
    <source>
        <dbReference type="ARBA" id="ARBA00014919"/>
    </source>
</evidence>
<dbReference type="eggNOG" id="COG1419">
    <property type="taxonomic scope" value="Bacteria"/>
</dbReference>
<evidence type="ECO:0000256" key="5">
    <source>
        <dbReference type="ARBA" id="ARBA00022475"/>
    </source>
</evidence>
<dbReference type="GO" id="GO:0003924">
    <property type="term" value="F:GTPase activity"/>
    <property type="evidence" value="ECO:0007669"/>
    <property type="project" value="UniProtKB-UniRule"/>
</dbReference>
<keyword evidence="6" id="KW-0547">Nucleotide-binding</keyword>
<feature type="domain" description="AAA+ ATPase" evidence="14">
    <location>
        <begin position="164"/>
        <end position="306"/>
    </location>
</feature>
<keyword evidence="8" id="KW-0653">Protein transport</keyword>
<dbReference type="SMART" id="SM00962">
    <property type="entry name" value="SRP54"/>
    <property type="match status" value="1"/>
</dbReference>
<dbReference type="PANTHER" id="PTHR43134:SF3">
    <property type="entry name" value="FLAGELLAR BIOSYNTHESIS PROTEIN FLHF"/>
    <property type="match status" value="1"/>
</dbReference>
<dbReference type="SUPFAM" id="SSF52540">
    <property type="entry name" value="P-loop containing nucleoside triphosphate hydrolases"/>
    <property type="match status" value="1"/>
</dbReference>
<evidence type="ECO:0000256" key="7">
    <source>
        <dbReference type="ARBA" id="ARBA00022795"/>
    </source>
</evidence>
<dbReference type="NCBIfam" id="TIGR03499">
    <property type="entry name" value="FlhF"/>
    <property type="match status" value="1"/>
</dbReference>
<feature type="domain" description="SRP54-type proteins GTP-binding" evidence="15">
    <location>
        <begin position="165"/>
        <end position="356"/>
    </location>
</feature>
<gene>
    <name evidence="16" type="ORF">DealDRAFT_2620</name>
</gene>
<evidence type="ECO:0000256" key="6">
    <source>
        <dbReference type="ARBA" id="ARBA00022741"/>
    </source>
</evidence>
<evidence type="ECO:0000256" key="4">
    <source>
        <dbReference type="ARBA" id="ARBA00022448"/>
    </source>
</evidence>
<evidence type="ECO:0000256" key="1">
    <source>
        <dbReference type="ARBA" id="ARBA00004413"/>
    </source>
</evidence>
<reference evidence="16 17" key="1">
    <citation type="submission" date="2009-02" db="EMBL/GenBank/DDBJ databases">
        <title>Sequencing of the draft genome and assembly of Dethiobacter alkaliphilus AHT 1.</title>
        <authorList>
            <consortium name="US DOE Joint Genome Institute (JGI-PGF)"/>
            <person name="Lucas S."/>
            <person name="Copeland A."/>
            <person name="Lapidus A."/>
            <person name="Glavina del Rio T."/>
            <person name="Dalin E."/>
            <person name="Tice H."/>
            <person name="Bruce D."/>
            <person name="Goodwin L."/>
            <person name="Pitluck S."/>
            <person name="Larimer F."/>
            <person name="Land M.L."/>
            <person name="Hauser L."/>
            <person name="Muyzer G."/>
        </authorList>
    </citation>
    <scope>NUCLEOTIDE SEQUENCE [LARGE SCALE GENOMIC DNA]</scope>
    <source>
        <strain evidence="16 17">AHT 1</strain>
    </source>
</reference>
<dbReference type="CDD" id="cd17873">
    <property type="entry name" value="FlhF"/>
    <property type="match status" value="1"/>
</dbReference>
<dbReference type="InterPro" id="IPR020006">
    <property type="entry name" value="FlhF"/>
</dbReference>
<dbReference type="GO" id="GO:0005047">
    <property type="term" value="F:signal recognition particle binding"/>
    <property type="evidence" value="ECO:0007669"/>
    <property type="project" value="TreeGrafter"/>
</dbReference>
<dbReference type="STRING" id="555088.DealDRAFT_2620"/>
<dbReference type="EMBL" id="ACJM01000016">
    <property type="protein sequence ID" value="EEG76508.1"/>
    <property type="molecule type" value="Genomic_DNA"/>
</dbReference>
<dbReference type="AlphaFoldDB" id="C0GJG1"/>
<dbReference type="RefSeq" id="WP_008518206.1">
    <property type="nucleotide sequence ID" value="NZ_ACJM01000016.1"/>
</dbReference>
<evidence type="ECO:0000259" key="15">
    <source>
        <dbReference type="SMART" id="SM00962"/>
    </source>
</evidence>
<evidence type="ECO:0000313" key="17">
    <source>
        <dbReference type="Proteomes" id="UP000006443"/>
    </source>
</evidence>
<dbReference type="Proteomes" id="UP000006443">
    <property type="component" value="Unassembled WGS sequence"/>
</dbReference>
<proteinExistence type="inferred from homology"/>
<evidence type="ECO:0000256" key="9">
    <source>
        <dbReference type="ARBA" id="ARBA00023134"/>
    </source>
</evidence>
<keyword evidence="9" id="KW-0342">GTP-binding</keyword>
<organism evidence="16 17">
    <name type="scientific">Dethiobacter alkaliphilus AHT 1</name>
    <dbReference type="NCBI Taxonomy" id="555088"/>
    <lineage>
        <taxon>Bacteria</taxon>
        <taxon>Bacillati</taxon>
        <taxon>Bacillota</taxon>
        <taxon>Dethiobacteria</taxon>
        <taxon>Dethiobacterales</taxon>
        <taxon>Dethiobacteraceae</taxon>
        <taxon>Dethiobacter</taxon>
    </lineage>
</organism>
<comment type="subcellular location">
    <subcellularLocation>
        <location evidence="1">Cell membrane</location>
        <topology evidence="1">Peripheral membrane protein</topology>
        <orientation evidence="1">Cytoplasmic side</orientation>
    </subcellularLocation>
</comment>
<evidence type="ECO:0000256" key="13">
    <source>
        <dbReference type="NCBIfam" id="TIGR03499"/>
    </source>
</evidence>
<dbReference type="OrthoDB" id="9778554at2"/>
<evidence type="ECO:0000256" key="12">
    <source>
        <dbReference type="ARBA" id="ARBA00025337"/>
    </source>
</evidence>
<dbReference type="InterPro" id="IPR003593">
    <property type="entry name" value="AAA+_ATPase"/>
</dbReference>
<dbReference type="Pfam" id="PF00448">
    <property type="entry name" value="SRP54"/>
    <property type="match status" value="1"/>
</dbReference>
<keyword evidence="7" id="KW-1005">Bacterial flagellum biogenesis</keyword>
<keyword evidence="17" id="KW-1185">Reference proteome</keyword>
<dbReference type="GO" id="GO:0006614">
    <property type="term" value="P:SRP-dependent cotranslational protein targeting to membrane"/>
    <property type="evidence" value="ECO:0007669"/>
    <property type="project" value="UniProtKB-UniRule"/>
</dbReference>
<dbReference type="SMART" id="SM00382">
    <property type="entry name" value="AAA"/>
    <property type="match status" value="1"/>
</dbReference>
<evidence type="ECO:0000256" key="10">
    <source>
        <dbReference type="ARBA" id="ARBA00023136"/>
    </source>
</evidence>
<dbReference type="Gene3D" id="1.20.120.1380">
    <property type="entry name" value="Flagellar FlhF biosynthesis protein, N domain"/>
    <property type="match status" value="1"/>
</dbReference>
<dbReference type="GO" id="GO:0005525">
    <property type="term" value="F:GTP binding"/>
    <property type="evidence" value="ECO:0007669"/>
    <property type="project" value="UniProtKB-UniRule"/>
</dbReference>
<name>C0GJG1_DETAL</name>
<keyword evidence="5" id="KW-1003">Cell membrane</keyword>
<accession>C0GJG1</accession>
<comment type="function">
    <text evidence="12">Necessary for flagellar biosynthesis. May be involved in translocation of the flagellum.</text>
</comment>
<dbReference type="GO" id="GO:0015031">
    <property type="term" value="P:protein transport"/>
    <property type="evidence" value="ECO:0007669"/>
    <property type="project" value="UniProtKB-KW"/>
</dbReference>
<evidence type="ECO:0000313" key="16">
    <source>
        <dbReference type="EMBL" id="EEG76508.1"/>
    </source>
</evidence>
<dbReference type="InterPro" id="IPR027417">
    <property type="entry name" value="P-loop_NTPase"/>
</dbReference>
<dbReference type="GO" id="GO:0044781">
    <property type="term" value="P:bacterial-type flagellum organization"/>
    <property type="evidence" value="ECO:0007669"/>
    <property type="project" value="UniProtKB-UniRule"/>
</dbReference>